<feature type="compositionally biased region" description="Polar residues" evidence="1">
    <location>
        <begin position="31"/>
        <end position="42"/>
    </location>
</feature>
<dbReference type="OrthoDB" id="428560at2"/>
<proteinExistence type="predicted"/>
<comment type="caution">
    <text evidence="2">The sequence shown here is derived from an EMBL/GenBank/DDBJ whole genome shotgun (WGS) entry which is preliminary data.</text>
</comment>
<sequence>MAYDVEQSKNKKGQTDWERLRAMTDEEAYQNALTDPDNQPLSESDFHSLKVKRVSRKLGQR</sequence>
<dbReference type="Proteomes" id="UP000239001">
    <property type="component" value="Unassembled WGS sequence"/>
</dbReference>
<evidence type="ECO:0000256" key="1">
    <source>
        <dbReference type="SAM" id="MobiDB-lite"/>
    </source>
</evidence>
<evidence type="ECO:0000313" key="2">
    <source>
        <dbReference type="EMBL" id="PSF27380.1"/>
    </source>
</evidence>
<name>A0A2T1LQE3_9CHRO</name>
<dbReference type="RefSeq" id="WP_106459608.1">
    <property type="nucleotide sequence ID" value="NZ_PXOH01000088.1"/>
</dbReference>
<keyword evidence="3" id="KW-1185">Reference proteome</keyword>
<gene>
    <name evidence="2" type="ORF">C7H19_24985</name>
</gene>
<reference evidence="2 3" key="2">
    <citation type="submission" date="2018-03" db="EMBL/GenBank/DDBJ databases">
        <authorList>
            <person name="Keele B.F."/>
        </authorList>
    </citation>
    <scope>NUCLEOTIDE SEQUENCE [LARGE SCALE GENOMIC DNA]</scope>
    <source>
        <strain evidence="2 3">CCALA 016</strain>
    </source>
</reference>
<feature type="region of interest" description="Disordered" evidence="1">
    <location>
        <begin position="24"/>
        <end position="61"/>
    </location>
</feature>
<feature type="compositionally biased region" description="Basic residues" evidence="1">
    <location>
        <begin position="49"/>
        <end position="61"/>
    </location>
</feature>
<dbReference type="AlphaFoldDB" id="A0A2T1LQE3"/>
<accession>A0A2T1LQE3</accession>
<organism evidence="2 3">
    <name type="scientific">Aphanothece hegewaldii CCALA 016</name>
    <dbReference type="NCBI Taxonomy" id="2107694"/>
    <lineage>
        <taxon>Bacteria</taxon>
        <taxon>Bacillati</taxon>
        <taxon>Cyanobacteriota</taxon>
        <taxon>Cyanophyceae</taxon>
        <taxon>Oscillatoriophycideae</taxon>
        <taxon>Chroococcales</taxon>
        <taxon>Aphanothecaceae</taxon>
        <taxon>Aphanothece</taxon>
    </lineage>
</organism>
<protein>
    <submittedName>
        <fullName evidence="2">Uncharacterized protein</fullName>
    </submittedName>
</protein>
<reference evidence="2 3" key="1">
    <citation type="submission" date="2018-03" db="EMBL/GenBank/DDBJ databases">
        <title>The ancient ancestry and fast evolution of plastids.</title>
        <authorList>
            <person name="Moore K.R."/>
            <person name="Magnabosco C."/>
            <person name="Momper L."/>
            <person name="Gold D.A."/>
            <person name="Bosak T."/>
            <person name="Fournier G.P."/>
        </authorList>
    </citation>
    <scope>NUCLEOTIDE SEQUENCE [LARGE SCALE GENOMIC DNA]</scope>
    <source>
        <strain evidence="2 3">CCALA 016</strain>
    </source>
</reference>
<evidence type="ECO:0000313" key="3">
    <source>
        <dbReference type="Proteomes" id="UP000239001"/>
    </source>
</evidence>
<dbReference type="EMBL" id="PXOH01000088">
    <property type="protein sequence ID" value="PSF27380.1"/>
    <property type="molecule type" value="Genomic_DNA"/>
</dbReference>